<comment type="caution">
    <text evidence="1">The sequence shown here is derived from an EMBL/GenBank/DDBJ whole genome shotgun (WGS) entry which is preliminary data.</text>
</comment>
<reference evidence="1 2" key="1">
    <citation type="journal article" date="2014" name="Genome Biol. Evol.">
        <title>The genome of the myxosporean Thelohanellus kitauei shows adaptations to nutrient acquisition within its fish host.</title>
        <authorList>
            <person name="Yang Y."/>
            <person name="Xiong J."/>
            <person name="Zhou Z."/>
            <person name="Huo F."/>
            <person name="Miao W."/>
            <person name="Ran C."/>
            <person name="Liu Y."/>
            <person name="Zhang J."/>
            <person name="Feng J."/>
            <person name="Wang M."/>
            <person name="Wang M."/>
            <person name="Wang L."/>
            <person name="Yao B."/>
        </authorList>
    </citation>
    <scope>NUCLEOTIDE SEQUENCE [LARGE SCALE GENOMIC DNA]</scope>
    <source>
        <strain evidence="1">Wuqing</strain>
    </source>
</reference>
<proteinExistence type="predicted"/>
<dbReference type="Proteomes" id="UP000031668">
    <property type="component" value="Unassembled WGS sequence"/>
</dbReference>
<name>A0A0C2MLZ4_THEKT</name>
<sequence>MNSQIPLIDKTIAYSPNTLFKGFLIQDDRNIDTIDSESISTIFSILYHRLMICSAYELLSVIPKFIPLPMFGITYHRRDSPMAMFKCFAIQQTTKLRTTAS</sequence>
<accession>A0A0C2MLZ4</accession>
<dbReference type="EMBL" id="JWZT01003873">
    <property type="protein sequence ID" value="KII65385.1"/>
    <property type="molecule type" value="Genomic_DNA"/>
</dbReference>
<evidence type="ECO:0000313" key="1">
    <source>
        <dbReference type="EMBL" id="KII65385.1"/>
    </source>
</evidence>
<evidence type="ECO:0000313" key="2">
    <source>
        <dbReference type="Proteomes" id="UP000031668"/>
    </source>
</evidence>
<dbReference type="AlphaFoldDB" id="A0A0C2MLZ4"/>
<organism evidence="1 2">
    <name type="scientific">Thelohanellus kitauei</name>
    <name type="common">Myxosporean</name>
    <dbReference type="NCBI Taxonomy" id="669202"/>
    <lineage>
        <taxon>Eukaryota</taxon>
        <taxon>Metazoa</taxon>
        <taxon>Cnidaria</taxon>
        <taxon>Myxozoa</taxon>
        <taxon>Myxosporea</taxon>
        <taxon>Bivalvulida</taxon>
        <taxon>Platysporina</taxon>
        <taxon>Myxobolidae</taxon>
        <taxon>Thelohanellus</taxon>
    </lineage>
</organism>
<keyword evidence="2" id="KW-1185">Reference proteome</keyword>
<protein>
    <submittedName>
        <fullName evidence="1">Uncharacterized protein</fullName>
    </submittedName>
</protein>
<gene>
    <name evidence="1" type="ORF">RF11_13246</name>
</gene>